<feature type="domain" description="Peptidase S1" evidence="2">
    <location>
        <begin position="82"/>
        <end position="305"/>
    </location>
</feature>
<dbReference type="InterPro" id="IPR050850">
    <property type="entry name" value="Peptidase_S1_Elastase_sf"/>
</dbReference>
<dbReference type="GO" id="GO:0006508">
    <property type="term" value="P:proteolysis"/>
    <property type="evidence" value="ECO:0007669"/>
    <property type="project" value="InterPro"/>
</dbReference>
<protein>
    <recommendedName>
        <fullName evidence="2">Peptidase S1 domain-containing protein</fullName>
    </recommendedName>
</protein>
<dbReference type="GO" id="GO:0005615">
    <property type="term" value="C:extracellular space"/>
    <property type="evidence" value="ECO:0007669"/>
    <property type="project" value="TreeGrafter"/>
</dbReference>
<dbReference type="EMBL" id="CAAALY010087482">
    <property type="protein sequence ID" value="VEL27470.1"/>
    <property type="molecule type" value="Genomic_DNA"/>
</dbReference>
<name>A0A3S5CJX7_9PLAT</name>
<dbReference type="GO" id="GO:0004252">
    <property type="term" value="F:serine-type endopeptidase activity"/>
    <property type="evidence" value="ECO:0007669"/>
    <property type="project" value="InterPro"/>
</dbReference>
<organism evidence="3 4">
    <name type="scientific">Protopolystoma xenopodis</name>
    <dbReference type="NCBI Taxonomy" id="117903"/>
    <lineage>
        <taxon>Eukaryota</taxon>
        <taxon>Metazoa</taxon>
        <taxon>Spiralia</taxon>
        <taxon>Lophotrochozoa</taxon>
        <taxon>Platyhelminthes</taxon>
        <taxon>Monogenea</taxon>
        <taxon>Polyopisthocotylea</taxon>
        <taxon>Polystomatidea</taxon>
        <taxon>Polystomatidae</taxon>
        <taxon>Protopolystoma</taxon>
    </lineage>
</organism>
<proteinExistence type="predicted"/>
<dbReference type="InterPro" id="IPR043504">
    <property type="entry name" value="Peptidase_S1_PA_chymotrypsin"/>
</dbReference>
<dbReference type="SMART" id="SM00020">
    <property type="entry name" value="Tryp_SPc"/>
    <property type="match status" value="1"/>
</dbReference>
<sequence length="305" mass="33084">MDGPSGQLPVRWNRSKSPTTRVWTAPNRRPARLFQGPGQVGCFLTSVQTNEAPESEEKRTTTHIHTHTYSIADNRIETDVGLALRTKSQDQTAMCGGTLIDPSWVVTAAHCITGVAGARRPRRRPYYTSSSRAHVKTLPRDALFVYGQPYRPLARQTGHTGHAISAGTMTPSDEGLANQRAFETALGTGLALGALFNLSQQNGLSPVDVVIGDHHRDVTERSERRIRASQAILHPKYLSGVTTHGYDIALVKLDEPVPVGAFPPARHNLQSASGSSPVLDTSGRSIATEWQIIGSAGRLETDWLG</sequence>
<dbReference type="InterPro" id="IPR018114">
    <property type="entry name" value="TRYPSIN_HIS"/>
</dbReference>
<dbReference type="Gene3D" id="2.40.10.10">
    <property type="entry name" value="Trypsin-like serine proteases"/>
    <property type="match status" value="1"/>
</dbReference>
<reference evidence="3" key="1">
    <citation type="submission" date="2018-11" db="EMBL/GenBank/DDBJ databases">
        <authorList>
            <consortium name="Pathogen Informatics"/>
        </authorList>
    </citation>
    <scope>NUCLEOTIDE SEQUENCE</scope>
</reference>
<dbReference type="AlphaFoldDB" id="A0A3S5CJX7"/>
<dbReference type="OrthoDB" id="10004439at2759"/>
<dbReference type="InterPro" id="IPR009003">
    <property type="entry name" value="Peptidase_S1_PA"/>
</dbReference>
<evidence type="ECO:0000259" key="2">
    <source>
        <dbReference type="PROSITE" id="PS50240"/>
    </source>
</evidence>
<evidence type="ECO:0000256" key="1">
    <source>
        <dbReference type="SAM" id="MobiDB-lite"/>
    </source>
</evidence>
<dbReference type="PANTHER" id="PTHR24257:SF17">
    <property type="match status" value="1"/>
</dbReference>
<dbReference type="Pfam" id="PF00089">
    <property type="entry name" value="Trypsin"/>
    <property type="match status" value="2"/>
</dbReference>
<keyword evidence="4" id="KW-1185">Reference proteome</keyword>
<comment type="caution">
    <text evidence="3">The sequence shown here is derived from an EMBL/GenBank/DDBJ whole genome shotgun (WGS) entry which is preliminary data.</text>
</comment>
<dbReference type="PROSITE" id="PS00134">
    <property type="entry name" value="TRYPSIN_HIS"/>
    <property type="match status" value="1"/>
</dbReference>
<gene>
    <name evidence="3" type="ORF">PXEA_LOCUS20910</name>
</gene>
<dbReference type="PANTHER" id="PTHR24257">
    <property type="entry name" value="CHYMOTRYPSIN-LIKE ELASTASE FAMILY MEMBER"/>
    <property type="match status" value="1"/>
</dbReference>
<evidence type="ECO:0000313" key="4">
    <source>
        <dbReference type="Proteomes" id="UP000784294"/>
    </source>
</evidence>
<dbReference type="Proteomes" id="UP000784294">
    <property type="component" value="Unassembled WGS sequence"/>
</dbReference>
<dbReference type="InterPro" id="IPR001254">
    <property type="entry name" value="Trypsin_dom"/>
</dbReference>
<feature type="region of interest" description="Disordered" evidence="1">
    <location>
        <begin position="1"/>
        <end position="22"/>
    </location>
</feature>
<accession>A0A3S5CJX7</accession>
<dbReference type="SUPFAM" id="SSF50494">
    <property type="entry name" value="Trypsin-like serine proteases"/>
    <property type="match status" value="1"/>
</dbReference>
<dbReference type="PROSITE" id="PS50240">
    <property type="entry name" value="TRYPSIN_DOM"/>
    <property type="match status" value="1"/>
</dbReference>
<evidence type="ECO:0000313" key="3">
    <source>
        <dbReference type="EMBL" id="VEL27470.1"/>
    </source>
</evidence>